<dbReference type="WBParaSite" id="JU765_v2.g10980.t1">
    <property type="protein sequence ID" value="JU765_v2.g10980.t1"/>
    <property type="gene ID" value="JU765_v2.g10980"/>
</dbReference>
<evidence type="ECO:0000313" key="1">
    <source>
        <dbReference type="Proteomes" id="UP000887576"/>
    </source>
</evidence>
<proteinExistence type="predicted"/>
<dbReference type="Proteomes" id="UP000887576">
    <property type="component" value="Unplaced"/>
</dbReference>
<accession>A0AC34PXJ4</accession>
<organism evidence="1 2">
    <name type="scientific">Panagrolaimus sp. JU765</name>
    <dbReference type="NCBI Taxonomy" id="591449"/>
    <lineage>
        <taxon>Eukaryota</taxon>
        <taxon>Metazoa</taxon>
        <taxon>Ecdysozoa</taxon>
        <taxon>Nematoda</taxon>
        <taxon>Chromadorea</taxon>
        <taxon>Rhabditida</taxon>
        <taxon>Tylenchina</taxon>
        <taxon>Panagrolaimomorpha</taxon>
        <taxon>Panagrolaimoidea</taxon>
        <taxon>Panagrolaimidae</taxon>
        <taxon>Panagrolaimus</taxon>
    </lineage>
</organism>
<sequence>MRERNGSTFAHHIGRHTANHFRHILLCTCDTKEINTLASLKLESAIYGAVGGPHQGLIYSANPVTVTRSQPFPTINQPPEAKRARIDTPPSSSELSPTGMANAGASADDYNQLPENVKLKSATSVDSLDNCSTVSSGDPSSQVRTLFVSGLPMDTKPRELYLLFRAYQGYESSLLKVNNKNGKSSAPVGFVTFATRQDADEAKRRLSGVRFDPEINQPIRLELARSNTKVNKPKQPSPPAFTANLGITPTSSFDTALLGAAAANGMLTMPLQGLPLIPGANAQFLQPNATLAAMAALQQQQLLAANLNLLGNAQSGANPPCSTLFVANLGSNPNEDELRQLFKKFPGFCRLRLNNKSSAPVAFVEFSDVRQASYALANLQGAQLASSERGGGIRIEYAKTKMGEGSSSQTLSAPFY</sequence>
<name>A0AC34PXJ4_9BILA</name>
<evidence type="ECO:0000313" key="2">
    <source>
        <dbReference type="WBParaSite" id="JU765_v2.g10980.t1"/>
    </source>
</evidence>
<protein>
    <submittedName>
        <fullName evidence="2">RRM domain-containing protein</fullName>
    </submittedName>
</protein>
<reference evidence="2" key="1">
    <citation type="submission" date="2022-11" db="UniProtKB">
        <authorList>
            <consortium name="WormBaseParasite"/>
        </authorList>
    </citation>
    <scope>IDENTIFICATION</scope>
</reference>